<gene>
    <name evidence="5" type="ORF">PNOK_0699600</name>
</gene>
<evidence type="ECO:0000259" key="4">
    <source>
        <dbReference type="Pfam" id="PF00808"/>
    </source>
</evidence>
<evidence type="ECO:0000256" key="3">
    <source>
        <dbReference type="SAM" id="MobiDB-lite"/>
    </source>
</evidence>
<feature type="compositionally biased region" description="Low complexity" evidence="3">
    <location>
        <begin position="502"/>
        <end position="513"/>
    </location>
</feature>
<feature type="region of interest" description="Disordered" evidence="3">
    <location>
        <begin position="1"/>
        <end position="94"/>
    </location>
</feature>
<feature type="compositionally biased region" description="Polar residues" evidence="3">
    <location>
        <begin position="8"/>
        <end position="33"/>
    </location>
</feature>
<dbReference type="Gene3D" id="1.10.20.10">
    <property type="entry name" value="Histone, subunit A"/>
    <property type="match status" value="1"/>
</dbReference>
<dbReference type="PANTHER" id="PTHR10252:SF54">
    <property type="entry name" value="CHROMATIN ACCESSIBILITY COMPLEX PROTEIN 1"/>
    <property type="match status" value="1"/>
</dbReference>
<dbReference type="InParanoid" id="A0A286UBG1"/>
<dbReference type="GO" id="GO:0046982">
    <property type="term" value="F:protein heterodimerization activity"/>
    <property type="evidence" value="ECO:0007669"/>
    <property type="project" value="InterPro"/>
</dbReference>
<feature type="compositionally biased region" description="Polar residues" evidence="3">
    <location>
        <begin position="446"/>
        <end position="473"/>
    </location>
</feature>
<dbReference type="Proteomes" id="UP000217199">
    <property type="component" value="Unassembled WGS sequence"/>
</dbReference>
<feature type="compositionally biased region" description="Low complexity" evidence="3">
    <location>
        <begin position="351"/>
        <end position="361"/>
    </location>
</feature>
<feature type="compositionally biased region" description="Polar residues" evidence="3">
    <location>
        <begin position="369"/>
        <end position="393"/>
    </location>
</feature>
<dbReference type="InterPro" id="IPR050568">
    <property type="entry name" value="Transcr_DNA_Rep_Reg"/>
</dbReference>
<comment type="subcellular location">
    <subcellularLocation>
        <location evidence="1">Nucleus</location>
    </subcellularLocation>
</comment>
<dbReference type="STRING" id="2282107.A0A286UBG1"/>
<feature type="region of interest" description="Disordered" evidence="3">
    <location>
        <begin position="327"/>
        <end position="515"/>
    </location>
</feature>
<feature type="domain" description="Transcription factor CBF/NF-Y/archaeal histone" evidence="4">
    <location>
        <begin position="97"/>
        <end position="154"/>
    </location>
</feature>
<feature type="region of interest" description="Disordered" evidence="3">
    <location>
        <begin position="206"/>
        <end position="296"/>
    </location>
</feature>
<protein>
    <submittedName>
        <fullName evidence="5">Histone-like transcription factor and archaeal histone</fullName>
    </submittedName>
</protein>
<feature type="compositionally biased region" description="Low complexity" evidence="3">
    <location>
        <begin position="237"/>
        <end position="262"/>
    </location>
</feature>
<name>A0A286UBG1_9AGAM</name>
<dbReference type="OrthoDB" id="636685at2759"/>
<dbReference type="CDD" id="cd22929">
    <property type="entry name" value="HFD_POLE4-like"/>
    <property type="match status" value="1"/>
</dbReference>
<evidence type="ECO:0000256" key="1">
    <source>
        <dbReference type="ARBA" id="ARBA00004123"/>
    </source>
</evidence>
<dbReference type="Pfam" id="PF00808">
    <property type="entry name" value="CBFD_NFYB_HMF"/>
    <property type="match status" value="1"/>
</dbReference>
<dbReference type="SUPFAM" id="SSF47113">
    <property type="entry name" value="Histone-fold"/>
    <property type="match status" value="1"/>
</dbReference>
<feature type="compositionally biased region" description="Polar residues" evidence="3">
    <location>
        <begin position="414"/>
        <end position="432"/>
    </location>
</feature>
<feature type="compositionally biased region" description="Acidic residues" evidence="3">
    <location>
        <begin position="37"/>
        <end position="57"/>
    </location>
</feature>
<reference evidence="5 6" key="1">
    <citation type="journal article" date="2017" name="Mol. Ecol.">
        <title>Comparative and population genomic landscape of Phellinus noxius: A hypervariable fungus causing root rot in trees.</title>
        <authorList>
            <person name="Chung C.L."/>
            <person name="Lee T.J."/>
            <person name="Akiba M."/>
            <person name="Lee H.H."/>
            <person name="Kuo T.H."/>
            <person name="Liu D."/>
            <person name="Ke H.M."/>
            <person name="Yokoi T."/>
            <person name="Roa M.B."/>
            <person name="Lu M.J."/>
            <person name="Chang Y.Y."/>
            <person name="Ann P.J."/>
            <person name="Tsai J.N."/>
            <person name="Chen C.Y."/>
            <person name="Tzean S.S."/>
            <person name="Ota Y."/>
            <person name="Hattori T."/>
            <person name="Sahashi N."/>
            <person name="Liou R.F."/>
            <person name="Kikuchi T."/>
            <person name="Tsai I.J."/>
        </authorList>
    </citation>
    <scope>NUCLEOTIDE SEQUENCE [LARGE SCALE GENOMIC DNA]</scope>
    <source>
        <strain evidence="5 6">FFPRI411160</strain>
    </source>
</reference>
<keyword evidence="6" id="KW-1185">Reference proteome</keyword>
<dbReference type="EMBL" id="NBII01000007">
    <property type="protein sequence ID" value="PAV16932.1"/>
    <property type="molecule type" value="Genomic_DNA"/>
</dbReference>
<sequence length="544" mass="57660">MPPRVTLKTWQTPSVPVLTPLSQGTTPSASGNVSEDDRTESDLPEEEVDELDSDDPVDNSREEPESASVVTPGASKPAAKKRRAKPPTTRSPGMSLIPLTRVEAILQADPANGYLSKEASFIITLATEEFIRLFAKEAQSRAQKDSRNTVTYTDFSDTANHFDKFKFLSDMIPKTVTPREALSVYNEIREKKNAALNGFIVENNPPLPLPRTQTQQWPPLGSTHASVPNSVPKLILGPKTSTNGSTPSSSASASGEASASTPGHREPQKGKRVRLSQGDRSASFTPPPIPGFSDSPANLSAAMLNGTEPTSYAGVKIKLRPFAYAQQAGPTQPSAPRILTLAPPNPNATRPSSSPQPSSSSAVKADKGPSTSTQGTHGNTPQDDSRPLSTEPTNGRKRTRSQADSTGAEAPAKKSNNGTSNGTKATTASSNKGEVPLMTRVPLPLPTSSRARGAGSSLTSTPLATNGTQTPEQVESRRDANSASGKMDVENLTPREEKRLPSGGASWSQRSSSTLIDQKVNGKLDFSEALSSTAGRTIYTQRSQ</sequence>
<comment type="caution">
    <text evidence="5">The sequence shown here is derived from an EMBL/GenBank/DDBJ whole genome shotgun (WGS) entry which is preliminary data.</text>
</comment>
<evidence type="ECO:0000313" key="5">
    <source>
        <dbReference type="EMBL" id="PAV16932.1"/>
    </source>
</evidence>
<keyword evidence="2" id="KW-0539">Nucleus</keyword>
<evidence type="ECO:0000256" key="2">
    <source>
        <dbReference type="ARBA" id="ARBA00023242"/>
    </source>
</evidence>
<dbReference type="GO" id="GO:0006261">
    <property type="term" value="P:DNA-templated DNA replication"/>
    <property type="evidence" value="ECO:0007669"/>
    <property type="project" value="TreeGrafter"/>
</dbReference>
<dbReference type="GO" id="GO:0008623">
    <property type="term" value="C:CHRAC"/>
    <property type="evidence" value="ECO:0007669"/>
    <property type="project" value="TreeGrafter"/>
</dbReference>
<evidence type="ECO:0000313" key="6">
    <source>
        <dbReference type="Proteomes" id="UP000217199"/>
    </source>
</evidence>
<dbReference type="InterPro" id="IPR009072">
    <property type="entry name" value="Histone-fold"/>
</dbReference>
<organism evidence="5 6">
    <name type="scientific">Pyrrhoderma noxium</name>
    <dbReference type="NCBI Taxonomy" id="2282107"/>
    <lineage>
        <taxon>Eukaryota</taxon>
        <taxon>Fungi</taxon>
        <taxon>Dikarya</taxon>
        <taxon>Basidiomycota</taxon>
        <taxon>Agaricomycotina</taxon>
        <taxon>Agaricomycetes</taxon>
        <taxon>Hymenochaetales</taxon>
        <taxon>Hymenochaetaceae</taxon>
        <taxon>Pyrrhoderma</taxon>
    </lineage>
</organism>
<proteinExistence type="predicted"/>
<dbReference type="InterPro" id="IPR003958">
    <property type="entry name" value="CBFA_NFYB_domain"/>
</dbReference>
<dbReference type="PANTHER" id="PTHR10252">
    <property type="entry name" value="HISTONE-LIKE TRANSCRIPTION FACTOR CCAAT-RELATED"/>
    <property type="match status" value="1"/>
</dbReference>
<accession>A0A286UBG1</accession>
<feature type="compositionally biased region" description="Basic and acidic residues" evidence="3">
    <location>
        <begin position="487"/>
        <end position="500"/>
    </location>
</feature>
<feature type="compositionally biased region" description="Low complexity" evidence="3">
    <location>
        <begin position="210"/>
        <end position="220"/>
    </location>
</feature>
<dbReference type="AlphaFoldDB" id="A0A286UBG1"/>